<sequence>MPDDPAAAAPFGPPPQLVLRQMSGPAGLRAEGDNWVLDLGQVEAGSLLRTFGVAVMNDAAPPADALTVRFAVEGDPDMRFFVPAAFSDIGPQTGRGEVDVVLSATTPGLHEARLVLHPEQVAADGSVTALPDRVVLIREEVVGTLAAATIAADAFTTGRPDDLVLTAPVRLEGVDFARIQNLGSWTGSGTLDFTPHRADGDAWLLATFQTVHADFTGTGQGKTVDVVGAGGGSLVLAHGDTALWSFAGDNAGGTAAITTHGQATLRLTAIGADTLDDRIAANSLLPYAIYPFSVPRGNSTYDGHLSTAQVELGGRGNTVTAEAMVNLTVTGGAGHNHVAGGGGVNLFALTGTHDWLESGSGQTTFVEQAGSLRGDRITGFHAGDLIRFEGFGPDARLRDLGEGHYRVVDGAGHREAFTVEGVDHLVAGVDYLFA</sequence>
<gene>
    <name evidence="1" type="ORF">E2C06_05320</name>
</gene>
<evidence type="ECO:0000313" key="2">
    <source>
        <dbReference type="Proteomes" id="UP000295096"/>
    </source>
</evidence>
<dbReference type="InterPro" id="IPR011049">
    <property type="entry name" value="Serralysin-like_metalloprot_C"/>
</dbReference>
<dbReference type="EMBL" id="SMSJ01000004">
    <property type="protein sequence ID" value="TDH63747.1"/>
    <property type="molecule type" value="Genomic_DNA"/>
</dbReference>
<dbReference type="RefSeq" id="WP_133287541.1">
    <property type="nucleotide sequence ID" value="NZ_SMSJ01000004.1"/>
</dbReference>
<dbReference type="Proteomes" id="UP000295096">
    <property type="component" value="Unassembled WGS sequence"/>
</dbReference>
<evidence type="ECO:0000313" key="1">
    <source>
        <dbReference type="EMBL" id="TDH63747.1"/>
    </source>
</evidence>
<keyword evidence="2" id="KW-1185">Reference proteome</keyword>
<accession>A0A4R5QLY4</accession>
<dbReference type="OrthoDB" id="5469761at2"/>
<organism evidence="1 2">
    <name type="scientific">Dankookia rubra</name>
    <dbReference type="NCBI Taxonomy" id="1442381"/>
    <lineage>
        <taxon>Bacteria</taxon>
        <taxon>Pseudomonadati</taxon>
        <taxon>Pseudomonadota</taxon>
        <taxon>Alphaproteobacteria</taxon>
        <taxon>Acetobacterales</taxon>
        <taxon>Roseomonadaceae</taxon>
        <taxon>Dankookia</taxon>
    </lineage>
</organism>
<name>A0A4R5QLY4_9PROT</name>
<comment type="caution">
    <text evidence="1">The sequence shown here is derived from an EMBL/GenBank/DDBJ whole genome shotgun (WGS) entry which is preliminary data.</text>
</comment>
<proteinExistence type="predicted"/>
<dbReference type="SUPFAM" id="SSF51120">
    <property type="entry name" value="beta-Roll"/>
    <property type="match status" value="1"/>
</dbReference>
<reference evidence="1 2" key="1">
    <citation type="journal article" date="2016" name="J. Microbiol.">
        <title>Dankookia rubra gen. nov., sp. nov., an alphaproteobacterium isolated from sediment of a shallow stream.</title>
        <authorList>
            <person name="Kim W.H."/>
            <person name="Kim D.H."/>
            <person name="Kang K."/>
            <person name="Ahn T.Y."/>
        </authorList>
    </citation>
    <scope>NUCLEOTIDE SEQUENCE [LARGE SCALE GENOMIC DNA]</scope>
    <source>
        <strain evidence="1 2">JCM30602</strain>
    </source>
</reference>
<protein>
    <submittedName>
        <fullName evidence="1">Uncharacterized protein</fullName>
    </submittedName>
</protein>
<dbReference type="AlphaFoldDB" id="A0A4R5QLY4"/>